<dbReference type="EMBL" id="AP010968">
    <property type="protein sequence ID" value="BAJ32556.1"/>
    <property type="molecule type" value="Genomic_DNA"/>
</dbReference>
<dbReference type="CDD" id="cd04301">
    <property type="entry name" value="NAT_SF"/>
    <property type="match status" value="1"/>
</dbReference>
<protein>
    <submittedName>
        <fullName evidence="2">Putative acetyltransferase</fullName>
        <ecNumber evidence="2">2.3.1.-</ecNumber>
    </submittedName>
</protein>
<dbReference type="PROSITE" id="PS51186">
    <property type="entry name" value="GNAT"/>
    <property type="match status" value="1"/>
</dbReference>
<dbReference type="PANTHER" id="PTHR43441">
    <property type="entry name" value="RIBOSOMAL-PROTEIN-SERINE ACETYLTRANSFERASE"/>
    <property type="match status" value="1"/>
</dbReference>
<name>E4N322_KITSK</name>
<dbReference type="InterPro" id="IPR051908">
    <property type="entry name" value="Ribosomal_N-acetyltransferase"/>
</dbReference>
<dbReference type="eggNOG" id="COG1670">
    <property type="taxonomic scope" value="Bacteria"/>
</dbReference>
<dbReference type="Proteomes" id="UP000007076">
    <property type="component" value="Chromosome"/>
</dbReference>
<dbReference type="GO" id="GO:0005737">
    <property type="term" value="C:cytoplasm"/>
    <property type="evidence" value="ECO:0007669"/>
    <property type="project" value="TreeGrafter"/>
</dbReference>
<evidence type="ECO:0000313" key="3">
    <source>
        <dbReference type="Proteomes" id="UP000007076"/>
    </source>
</evidence>
<accession>E4N322</accession>
<feature type="domain" description="N-acetyltransferase" evidence="1">
    <location>
        <begin position="19"/>
        <end position="166"/>
    </location>
</feature>
<organism evidence="2 3">
    <name type="scientific">Kitasatospora setae (strain ATCC 33774 / DSM 43861 / JCM 3304 / KCC A-0304 / NBRC 14216 / KM-6054)</name>
    <name type="common">Streptomyces setae</name>
    <dbReference type="NCBI Taxonomy" id="452652"/>
    <lineage>
        <taxon>Bacteria</taxon>
        <taxon>Bacillati</taxon>
        <taxon>Actinomycetota</taxon>
        <taxon>Actinomycetes</taxon>
        <taxon>Kitasatosporales</taxon>
        <taxon>Streptomycetaceae</taxon>
        <taxon>Kitasatospora</taxon>
    </lineage>
</organism>
<sequence>MLRARVESDVAVLHEELYGDVETRAGADSRAWRPVPVESGQSPYRVEGPVEDAAVFSVVERAGGELVGEAVVWGIDQHNRVAHLGLALRPAFRGRGLGADAVRVMCRYGFEVRGLQRLQVETLARNAAMIAAAERSGFVREGVLRRSAWVLGRFEDEAVLGLLAAEWSGGRG</sequence>
<dbReference type="PATRIC" id="fig|452652.3.peg.6821"/>
<keyword evidence="2" id="KW-0012">Acyltransferase</keyword>
<dbReference type="GO" id="GO:0008999">
    <property type="term" value="F:protein-N-terminal-alanine acetyltransferase activity"/>
    <property type="evidence" value="ECO:0007669"/>
    <property type="project" value="TreeGrafter"/>
</dbReference>
<dbReference type="SUPFAM" id="SSF55729">
    <property type="entry name" value="Acyl-CoA N-acyltransferases (Nat)"/>
    <property type="match status" value="1"/>
</dbReference>
<dbReference type="GO" id="GO:1990189">
    <property type="term" value="F:protein N-terminal-serine acetyltransferase activity"/>
    <property type="evidence" value="ECO:0007669"/>
    <property type="project" value="TreeGrafter"/>
</dbReference>
<dbReference type="Pfam" id="PF13302">
    <property type="entry name" value="Acetyltransf_3"/>
    <property type="match status" value="1"/>
</dbReference>
<keyword evidence="2" id="KW-0808">Transferase</keyword>
<dbReference type="Gene3D" id="3.40.630.30">
    <property type="match status" value="1"/>
</dbReference>
<keyword evidence="3" id="KW-1185">Reference proteome</keyword>
<evidence type="ECO:0000313" key="2">
    <source>
        <dbReference type="EMBL" id="BAJ32556.1"/>
    </source>
</evidence>
<dbReference type="InterPro" id="IPR000182">
    <property type="entry name" value="GNAT_dom"/>
</dbReference>
<dbReference type="KEGG" id="ksk:KSE_67980"/>
<dbReference type="HOGENOM" id="CLU_013985_3_2_11"/>
<dbReference type="InterPro" id="IPR016181">
    <property type="entry name" value="Acyl_CoA_acyltransferase"/>
</dbReference>
<evidence type="ECO:0000259" key="1">
    <source>
        <dbReference type="PROSITE" id="PS51186"/>
    </source>
</evidence>
<proteinExistence type="predicted"/>
<dbReference type="STRING" id="452652.KSE_67980"/>
<reference evidence="2 3" key="1">
    <citation type="journal article" date="2010" name="DNA Res.">
        <title>Genome sequence of Kitasatospora setae NBRC 14216T: an evolutionary snapshot of the family Streptomycetaceae.</title>
        <authorList>
            <person name="Ichikawa N."/>
            <person name="Oguchi A."/>
            <person name="Ikeda H."/>
            <person name="Ishikawa J."/>
            <person name="Kitani S."/>
            <person name="Watanabe Y."/>
            <person name="Nakamura S."/>
            <person name="Katano Y."/>
            <person name="Kishi E."/>
            <person name="Sasagawa M."/>
            <person name="Ankai A."/>
            <person name="Fukui S."/>
            <person name="Hashimoto Y."/>
            <person name="Kamata S."/>
            <person name="Otoguro M."/>
            <person name="Tanikawa S."/>
            <person name="Nihira T."/>
            <person name="Horinouchi S."/>
            <person name="Ohnishi Y."/>
            <person name="Hayakawa M."/>
            <person name="Kuzuyama T."/>
            <person name="Arisawa A."/>
            <person name="Nomoto F."/>
            <person name="Miura H."/>
            <person name="Takahashi Y."/>
            <person name="Fujita N."/>
        </authorList>
    </citation>
    <scope>NUCLEOTIDE SEQUENCE [LARGE SCALE GENOMIC DNA]</scope>
    <source>
        <strain evidence="3">ATCC 33774 / DSM 43861 / JCM 3304 / KCC A-0304 / NBRC 14216 / KM-6054</strain>
    </source>
</reference>
<dbReference type="EC" id="2.3.1.-" evidence="2"/>
<dbReference type="PANTHER" id="PTHR43441:SF11">
    <property type="entry name" value="RIBOSOMAL-PROTEIN-SERINE ACETYLTRANSFERASE"/>
    <property type="match status" value="1"/>
</dbReference>
<gene>
    <name evidence="2" type="ordered locus">KSE_67980</name>
</gene>
<dbReference type="AlphaFoldDB" id="E4N322"/>